<gene>
    <name evidence="1" type="ORF">PENSUB_4921</name>
</gene>
<evidence type="ECO:0000313" key="2">
    <source>
        <dbReference type="Proteomes" id="UP000186955"/>
    </source>
</evidence>
<dbReference type="Proteomes" id="UP000186955">
    <property type="component" value="Unassembled WGS sequence"/>
</dbReference>
<sequence>MSTSPTSTPEIREMETQMAEGDFPRSQIQEAIAKSHKIMSAIYWDLNATWHMERIVAADPSLEENHFQMSIGVAIGFSGMDGSYSPCARILKPSEPPISRKRLLSGTS</sequence>
<keyword evidence="2" id="KW-1185">Reference proteome</keyword>
<accession>A0A1Q5UB07</accession>
<reference evidence="1 2" key="1">
    <citation type="submission" date="2016-10" db="EMBL/GenBank/DDBJ databases">
        <title>Genome sequence of the ascomycete fungus Penicillium subrubescens.</title>
        <authorList>
            <person name="De Vries R.P."/>
            <person name="Peng M."/>
            <person name="Dilokpimol A."/>
            <person name="Hilden K."/>
            <person name="Makela M.R."/>
            <person name="Grigoriev I."/>
            <person name="Riley R."/>
            <person name="Granchi Z."/>
        </authorList>
    </citation>
    <scope>NUCLEOTIDE SEQUENCE [LARGE SCALE GENOMIC DNA]</scope>
    <source>
        <strain evidence="1 2">CBS 132785</strain>
    </source>
</reference>
<protein>
    <submittedName>
        <fullName evidence="1">Uncharacterized protein</fullName>
    </submittedName>
</protein>
<dbReference type="AlphaFoldDB" id="A0A1Q5UB07"/>
<organism evidence="1 2">
    <name type="scientific">Penicillium subrubescens</name>
    <dbReference type="NCBI Taxonomy" id="1316194"/>
    <lineage>
        <taxon>Eukaryota</taxon>
        <taxon>Fungi</taxon>
        <taxon>Dikarya</taxon>
        <taxon>Ascomycota</taxon>
        <taxon>Pezizomycotina</taxon>
        <taxon>Eurotiomycetes</taxon>
        <taxon>Eurotiomycetidae</taxon>
        <taxon>Eurotiales</taxon>
        <taxon>Aspergillaceae</taxon>
        <taxon>Penicillium</taxon>
    </lineage>
</organism>
<comment type="caution">
    <text evidence="1">The sequence shown here is derived from an EMBL/GenBank/DDBJ whole genome shotgun (WGS) entry which is preliminary data.</text>
</comment>
<dbReference type="EMBL" id="MNBE01000474">
    <property type="protein sequence ID" value="OKP09650.1"/>
    <property type="molecule type" value="Genomic_DNA"/>
</dbReference>
<proteinExistence type="predicted"/>
<evidence type="ECO:0000313" key="1">
    <source>
        <dbReference type="EMBL" id="OKP09650.1"/>
    </source>
</evidence>
<name>A0A1Q5UB07_9EURO</name>